<evidence type="ECO:0000313" key="4">
    <source>
        <dbReference type="EnsemblMetazoa" id="MDOA010268-PA"/>
    </source>
</evidence>
<dbReference type="AlphaFoldDB" id="A0A1I8N0G3"/>
<evidence type="ECO:0000313" key="5">
    <source>
        <dbReference type="Proteomes" id="UP001652621"/>
    </source>
</evidence>
<feature type="signal peptide" evidence="3">
    <location>
        <begin position="1"/>
        <end position="26"/>
    </location>
</feature>
<gene>
    <name evidence="4" type="primary">101894371</name>
    <name evidence="6" type="synonym">LOC101894371</name>
</gene>
<keyword evidence="2" id="KW-0472">Membrane</keyword>
<dbReference type="GeneID" id="101894371"/>
<accession>A0A1I8N0G3</accession>
<feature type="transmembrane region" description="Helical" evidence="2">
    <location>
        <begin position="572"/>
        <end position="592"/>
    </location>
</feature>
<dbReference type="VEuPathDB" id="VectorBase:MDOA010268"/>
<feature type="region of interest" description="Disordered" evidence="1">
    <location>
        <begin position="252"/>
        <end position="293"/>
    </location>
</feature>
<sequence>MSIRKAFRIFLISVIFLYGNVQQSYAYTQVSSSGSGDHSGDGPKIYKALNFDLVFPKSFNSTESFTSPTSSSDSLAIEPPATAPSSLLDRRQYNPLPQSNAQTNQDDGDNRPLYITPSPNEAALYQTPKTISNTHDNEDDGTQVVTQNPINIQQQRNDNSTNSVAIEQEQQNIATGRAVDYRSGYPFGQLITPLIKNAPRPVYSSGIGKAKPVPTSLYSSAATNSGQQVVYPQVAYQRKPPSRAEIDKFRGRGPIKDRFTPSEAVASHQIKAAHSHNHDHHNHSPTYTAAGKTAASSNVVNTYVPPANLYSFPPNNIDYPLPTSQGNKLAMPSNVVNSYAPPASGLEDSGYKYQGPLNLGYLPSINSDNDGGKGNSDGQADGDTKGQMDNNDGDAETGDDSIGVLPASAMGGDNSSGDTMDQMKMNDDQSNDHHHHDDHEYDTEKEYPTPPPEWLKAHPEAQSEQPPNDMDDHDHASADIDHDHDHHSADMAHDHHHPDIIFDHDHDHYYPYHHSFPSFPVYPHYPEIIYDDHHDHHHHVEPPTTTTEAPPPEPPPEPRVKKYSYFYIGRKLWYIPLYFTVWFSFYVLWLILKSIARHKVNLPNHYVSRRSINEYHPPKSQEDVLNELTVSVMDKIDKFKRKYLK</sequence>
<evidence type="ECO:0000256" key="2">
    <source>
        <dbReference type="SAM" id="Phobius"/>
    </source>
</evidence>
<dbReference type="Proteomes" id="UP001652621">
    <property type="component" value="Unplaced"/>
</dbReference>
<feature type="compositionally biased region" description="Basic and acidic residues" evidence="1">
    <location>
        <begin position="470"/>
        <end position="493"/>
    </location>
</feature>
<dbReference type="EnsemblMetazoa" id="MDOA010268-RA">
    <property type="protein sequence ID" value="MDOA010268-PA"/>
    <property type="gene ID" value="MDOA010268"/>
</dbReference>
<feature type="region of interest" description="Disordered" evidence="1">
    <location>
        <begin position="534"/>
        <end position="557"/>
    </location>
</feature>
<proteinExistence type="predicted"/>
<protein>
    <submittedName>
        <fullName evidence="6">Uncharacterized protein LOC101894371</fullName>
    </submittedName>
</protein>
<feature type="compositionally biased region" description="Basic and acidic residues" evidence="1">
    <location>
        <begin position="424"/>
        <end position="447"/>
    </location>
</feature>
<feature type="chain" id="PRO_5044561161" evidence="3">
    <location>
        <begin position="27"/>
        <end position="645"/>
    </location>
</feature>
<dbReference type="VEuPathDB" id="VectorBase:MDOMA2_003116"/>
<evidence type="ECO:0000256" key="1">
    <source>
        <dbReference type="SAM" id="MobiDB-lite"/>
    </source>
</evidence>
<dbReference type="OrthoDB" id="8194095at2759"/>
<keyword evidence="2" id="KW-1133">Transmembrane helix</keyword>
<organism evidence="4">
    <name type="scientific">Musca domestica</name>
    <name type="common">House fly</name>
    <dbReference type="NCBI Taxonomy" id="7370"/>
    <lineage>
        <taxon>Eukaryota</taxon>
        <taxon>Metazoa</taxon>
        <taxon>Ecdysozoa</taxon>
        <taxon>Arthropoda</taxon>
        <taxon>Hexapoda</taxon>
        <taxon>Insecta</taxon>
        <taxon>Pterygota</taxon>
        <taxon>Neoptera</taxon>
        <taxon>Endopterygota</taxon>
        <taxon>Diptera</taxon>
        <taxon>Brachycera</taxon>
        <taxon>Muscomorpha</taxon>
        <taxon>Muscoidea</taxon>
        <taxon>Muscidae</taxon>
        <taxon>Musca</taxon>
    </lineage>
</organism>
<feature type="region of interest" description="Disordered" evidence="1">
    <location>
        <begin position="62"/>
        <end position="122"/>
    </location>
</feature>
<keyword evidence="3" id="KW-0732">Signal</keyword>
<feature type="compositionally biased region" description="Low complexity" evidence="1">
    <location>
        <begin position="62"/>
        <end position="74"/>
    </location>
</feature>
<dbReference type="KEGG" id="mde:101894371"/>
<evidence type="ECO:0000256" key="3">
    <source>
        <dbReference type="SAM" id="SignalP"/>
    </source>
</evidence>
<dbReference type="RefSeq" id="XP_005178069.1">
    <property type="nucleotide sequence ID" value="XM_005178012.3"/>
</dbReference>
<evidence type="ECO:0000313" key="6">
    <source>
        <dbReference type="RefSeq" id="XP_005178069.1"/>
    </source>
</evidence>
<reference evidence="6" key="2">
    <citation type="submission" date="2025-04" db="UniProtKB">
        <authorList>
            <consortium name="RefSeq"/>
        </authorList>
    </citation>
    <scope>IDENTIFICATION</scope>
    <source>
        <strain evidence="6">Aabys</strain>
    </source>
</reference>
<feature type="compositionally biased region" description="Polar residues" evidence="1">
    <location>
        <begin position="95"/>
        <end position="105"/>
    </location>
</feature>
<dbReference type="eggNOG" id="ENOG502S9J7">
    <property type="taxonomic scope" value="Eukaryota"/>
</dbReference>
<keyword evidence="2" id="KW-0812">Transmembrane</keyword>
<feature type="compositionally biased region" description="Basic residues" evidence="1">
    <location>
        <begin position="271"/>
        <end position="283"/>
    </location>
</feature>
<dbReference type="STRING" id="7370.A0A1I8N0G3"/>
<name>A0A1I8N0G3_MUSDO</name>
<feature type="region of interest" description="Disordered" evidence="1">
    <location>
        <begin position="362"/>
        <end position="493"/>
    </location>
</feature>
<keyword evidence="5" id="KW-1185">Reference proteome</keyword>
<reference evidence="4" key="1">
    <citation type="submission" date="2020-05" db="UniProtKB">
        <authorList>
            <consortium name="EnsemblMetazoa"/>
        </authorList>
    </citation>
    <scope>IDENTIFICATION</scope>
    <source>
        <strain evidence="4">Aabys</strain>
    </source>
</reference>